<feature type="domain" description="Guanylate cyclase" evidence="3">
    <location>
        <begin position="2"/>
        <end position="131"/>
    </location>
</feature>
<name>A0ABU1WN26_9BURK</name>
<reference evidence="4 5" key="1">
    <citation type="submission" date="2023-07" db="EMBL/GenBank/DDBJ databases">
        <title>Sorghum-associated microbial communities from plants grown in Nebraska, USA.</title>
        <authorList>
            <person name="Schachtman D."/>
        </authorList>
    </citation>
    <scope>NUCLEOTIDE SEQUENCE [LARGE SCALE GENOMIC DNA]</scope>
    <source>
        <strain evidence="4 5">4249</strain>
    </source>
</reference>
<accession>A0ABU1WN26</accession>
<dbReference type="InterPro" id="IPR027417">
    <property type="entry name" value="P-loop_NTPase"/>
</dbReference>
<gene>
    <name evidence="4" type="ORF">J2W49_002663</name>
</gene>
<dbReference type="PROSITE" id="PS50125">
    <property type="entry name" value="GUANYLATE_CYCLASE_2"/>
    <property type="match status" value="1"/>
</dbReference>
<comment type="caution">
    <text evidence="4">The sequence shown here is derived from an EMBL/GenBank/DDBJ whole genome shotgun (WGS) entry which is preliminary data.</text>
</comment>
<proteinExistence type="predicted"/>
<dbReference type="SUPFAM" id="SSF48452">
    <property type="entry name" value="TPR-like"/>
    <property type="match status" value="1"/>
</dbReference>
<sequence length="1021" mass="109896">MTLLFADLCGSTAHVARADPEEAQGFLDRALKTMAEAVETYGGSVRRLQGDGLVGVFGAPIAQEDHALRACLAALAVQRRTRGQGTDEFDASPQVRIGIHSGEVVVGSIHDLLTSHHRLDGAAIHLAARLEQLAPPGGILVSGATVRLLDGELESRVIGLRPIRGFDQPVELHELVLESQRSAAAPLAKRRHLSPLVGREAILTAMHAVASRVANGSMRVLGVRGDAGIGKSRVVARFCVDARTMGFDVCGMTTRSYTNHLPYSALADLMRALMGLREDIDPEHERDMAREAVASWGEAAQRHVPAAMDLLDLGSLPSAWLALTPSQRRARIGEALLWLIAGRLTDGPLLIVVEDVFLADRDSLRMLEVLWRKLDELPVLLCVTYRQDFVHRWADPVWFEEVWVAPLTQRDMEALATSLLGRHESLSAVVPMLIERADGNPFFLEQMSLTLVDTGGLMGSPGDYRFQGTDAELRVPASIAAVIGARVDRLPAAAKSTLEGMAILGEVVTAETLAAMLGAPATEVDLHLRLGCASGLLVQTGVVQQSDKPVGEGEAASSTAASVAFRHALVQEVVAAALTRPRRKLLHQAAFTALVARLGDRANERASVLAHHAYQGGFWMDAARFSAAAMVRSVARSANRDALRMLDTGLDAAQRVDDEPTRLACELVLRSEALGPLWPLGHFDAMFVHLERAQAITEQMGDPKRQAAVSLQMAGLFWTRGKAAQGLAAAQAAKAAALWAGSRGAQMTAAQLELMLHHGLGRYAEVVQRARDVERDFAVELSGRRIMRGWATLPSINLKVFLADALARMGDTVAAQAVCDQAYRELQAQDHAFSRTLVDFAQTSLWLRQGLHAQAIPLLRETLVSCQQHDIHTMTPCIVGLLAEALGRAGAFDEAQAMVEQALADKSYLLAGLYSEFYLRYGWGVACATAQQHAQALAQFSAAQAHAVRYEQWGHEADALLAMGEVAASAGDTSSALIHLDAARKAAQACGMQGVTQRAQALSERLAKPARVASLTELADD</sequence>
<organism evidence="4 5">
    <name type="scientific">Hydrogenophaga palleronii</name>
    <dbReference type="NCBI Taxonomy" id="65655"/>
    <lineage>
        <taxon>Bacteria</taxon>
        <taxon>Pseudomonadati</taxon>
        <taxon>Pseudomonadota</taxon>
        <taxon>Betaproteobacteria</taxon>
        <taxon>Burkholderiales</taxon>
        <taxon>Comamonadaceae</taxon>
        <taxon>Hydrogenophaga</taxon>
    </lineage>
</organism>
<evidence type="ECO:0000313" key="4">
    <source>
        <dbReference type="EMBL" id="MDR7150700.1"/>
    </source>
</evidence>
<dbReference type="SUPFAM" id="SSF52540">
    <property type="entry name" value="P-loop containing nucleoside triphosphate hydrolases"/>
    <property type="match status" value="1"/>
</dbReference>
<dbReference type="Gene3D" id="3.30.70.1230">
    <property type="entry name" value="Nucleotide cyclase"/>
    <property type="match status" value="1"/>
</dbReference>
<dbReference type="Gene3D" id="1.25.40.10">
    <property type="entry name" value="Tetratricopeptide repeat domain"/>
    <property type="match status" value="1"/>
</dbReference>
<dbReference type="SMART" id="SM00044">
    <property type="entry name" value="CYCc"/>
    <property type="match status" value="1"/>
</dbReference>
<dbReference type="CDD" id="cd07302">
    <property type="entry name" value="CHD"/>
    <property type="match status" value="1"/>
</dbReference>
<keyword evidence="2" id="KW-0067">ATP-binding</keyword>
<evidence type="ECO:0000313" key="5">
    <source>
        <dbReference type="Proteomes" id="UP001265700"/>
    </source>
</evidence>
<evidence type="ECO:0000256" key="1">
    <source>
        <dbReference type="ARBA" id="ARBA00022741"/>
    </source>
</evidence>
<protein>
    <submittedName>
        <fullName evidence="4">Class 3 adenylate cyclase/tetratricopeptide (TPR) repeat protein</fullName>
    </submittedName>
</protein>
<dbReference type="PANTHER" id="PTHR16305">
    <property type="entry name" value="TESTICULAR SOLUBLE ADENYLYL CYCLASE"/>
    <property type="match status" value="1"/>
</dbReference>
<dbReference type="InterPro" id="IPR001054">
    <property type="entry name" value="A/G_cyclase"/>
</dbReference>
<evidence type="ECO:0000259" key="3">
    <source>
        <dbReference type="PROSITE" id="PS50125"/>
    </source>
</evidence>
<dbReference type="Pfam" id="PF00211">
    <property type="entry name" value="Guanylate_cyc"/>
    <property type="match status" value="1"/>
</dbReference>
<dbReference type="InterPro" id="IPR041664">
    <property type="entry name" value="AAA_16"/>
</dbReference>
<evidence type="ECO:0000256" key="2">
    <source>
        <dbReference type="ARBA" id="ARBA00022840"/>
    </source>
</evidence>
<dbReference type="EMBL" id="JAVDWU010000005">
    <property type="protein sequence ID" value="MDR7150700.1"/>
    <property type="molecule type" value="Genomic_DNA"/>
</dbReference>
<dbReference type="SUPFAM" id="SSF55073">
    <property type="entry name" value="Nucleotide cyclase"/>
    <property type="match status" value="1"/>
</dbReference>
<keyword evidence="5" id="KW-1185">Reference proteome</keyword>
<dbReference type="Proteomes" id="UP001265700">
    <property type="component" value="Unassembled WGS sequence"/>
</dbReference>
<dbReference type="PANTHER" id="PTHR16305:SF28">
    <property type="entry name" value="GUANYLATE CYCLASE DOMAIN-CONTAINING PROTEIN"/>
    <property type="match status" value="1"/>
</dbReference>
<dbReference type="InterPro" id="IPR029787">
    <property type="entry name" value="Nucleotide_cyclase"/>
</dbReference>
<dbReference type="RefSeq" id="WP_310316663.1">
    <property type="nucleotide sequence ID" value="NZ_JAVDWU010000005.1"/>
</dbReference>
<dbReference type="Pfam" id="PF13191">
    <property type="entry name" value="AAA_16"/>
    <property type="match status" value="1"/>
</dbReference>
<keyword evidence="1" id="KW-0547">Nucleotide-binding</keyword>
<dbReference type="InterPro" id="IPR011990">
    <property type="entry name" value="TPR-like_helical_dom_sf"/>
</dbReference>